<dbReference type="RefSeq" id="WP_012179958.1">
    <property type="nucleotide sequence ID" value="NC_009952.1"/>
</dbReference>
<evidence type="ECO:0000313" key="2">
    <source>
        <dbReference type="EMBL" id="ABV95031.1"/>
    </source>
</evidence>
<dbReference type="Proteomes" id="UP000006833">
    <property type="component" value="Chromosome"/>
</dbReference>
<dbReference type="AlphaFoldDB" id="A8LMV6"/>
<gene>
    <name evidence="2" type="ordered locus">Dshi_3298</name>
</gene>
<sequence length="182" mass="19044">MKQGLWAAIALLASVGLARAEFPAPGTVLAEITVDVTGDGTPDTARLVVGTDADAVLVLDTGQRRVTAPKIAWLGGPAPGPSLEATSAGSLQVVTGNDSIGRERWSQTLTLAWRDDDLLLAGFTYGWRDTLDAANTGRCDVNLLTGRGVLTVNGQETAITQPPDRLPVTLWDGQPPRSCGLD</sequence>
<protein>
    <submittedName>
        <fullName evidence="2">Uncharacterized protein</fullName>
    </submittedName>
</protein>
<dbReference type="STRING" id="398580.Dshi_3298"/>
<dbReference type="EMBL" id="CP000830">
    <property type="protein sequence ID" value="ABV95031.1"/>
    <property type="molecule type" value="Genomic_DNA"/>
</dbReference>
<dbReference type="KEGG" id="dsh:Dshi_3298"/>
<accession>A8LMV6</accession>
<organism evidence="2 3">
    <name type="scientific">Dinoroseobacter shibae (strain DSM 16493 / NCIMB 14021 / DFL 12)</name>
    <dbReference type="NCBI Taxonomy" id="398580"/>
    <lineage>
        <taxon>Bacteria</taxon>
        <taxon>Pseudomonadati</taxon>
        <taxon>Pseudomonadota</taxon>
        <taxon>Alphaproteobacteria</taxon>
        <taxon>Rhodobacterales</taxon>
        <taxon>Roseobacteraceae</taxon>
        <taxon>Dinoroseobacter</taxon>
    </lineage>
</organism>
<reference evidence="3" key="1">
    <citation type="journal article" date="2010" name="ISME J.">
        <title>The complete genome sequence of the algal symbiont Dinoroseobacter shibae: a hitchhiker's guide to life in the sea.</title>
        <authorList>
            <person name="Wagner-Dobler I."/>
            <person name="Ballhausen B."/>
            <person name="Berger M."/>
            <person name="Brinkhoff T."/>
            <person name="Buchholz I."/>
            <person name="Bunk B."/>
            <person name="Cypionka H."/>
            <person name="Daniel R."/>
            <person name="Drepper T."/>
            <person name="Gerdts G."/>
            <person name="Hahnke S."/>
            <person name="Han C."/>
            <person name="Jahn D."/>
            <person name="Kalhoefer D."/>
            <person name="Kiss H."/>
            <person name="Klenk H.P."/>
            <person name="Kyrpides N."/>
            <person name="Liebl W."/>
            <person name="Liesegang H."/>
            <person name="Meincke L."/>
            <person name="Pati A."/>
            <person name="Petersen J."/>
            <person name="Piekarski T."/>
            <person name="Pommerenke C."/>
            <person name="Pradella S."/>
            <person name="Pukall R."/>
            <person name="Rabus R."/>
            <person name="Stackebrandt E."/>
            <person name="Thole S."/>
            <person name="Thompson L."/>
            <person name="Tielen P."/>
            <person name="Tomasch J."/>
            <person name="von Jan M."/>
            <person name="Wanphrut N."/>
            <person name="Wichels A."/>
            <person name="Zech H."/>
            <person name="Simon M."/>
        </authorList>
    </citation>
    <scope>NUCLEOTIDE SEQUENCE [LARGE SCALE GENOMIC DNA]</scope>
    <source>
        <strain evidence="3">DSM 16493 / NCIMB 14021 / DFL 12</strain>
    </source>
</reference>
<evidence type="ECO:0000256" key="1">
    <source>
        <dbReference type="SAM" id="SignalP"/>
    </source>
</evidence>
<feature type="chain" id="PRO_5002725310" evidence="1">
    <location>
        <begin position="21"/>
        <end position="182"/>
    </location>
</feature>
<keyword evidence="1" id="KW-0732">Signal</keyword>
<name>A8LMV6_DINSH</name>
<keyword evidence="3" id="KW-1185">Reference proteome</keyword>
<feature type="signal peptide" evidence="1">
    <location>
        <begin position="1"/>
        <end position="20"/>
    </location>
</feature>
<dbReference type="eggNOG" id="ENOG50324WJ">
    <property type="taxonomic scope" value="Bacteria"/>
</dbReference>
<evidence type="ECO:0000313" key="3">
    <source>
        <dbReference type="Proteomes" id="UP000006833"/>
    </source>
</evidence>
<dbReference type="HOGENOM" id="CLU_085709_0_0_5"/>
<proteinExistence type="predicted"/>